<organism evidence="1 2">
    <name type="scientific">Ruminiclostridium herbifermentans</name>
    <dbReference type="NCBI Taxonomy" id="2488810"/>
    <lineage>
        <taxon>Bacteria</taxon>
        <taxon>Bacillati</taxon>
        <taxon>Bacillota</taxon>
        <taxon>Clostridia</taxon>
        <taxon>Eubacteriales</taxon>
        <taxon>Oscillospiraceae</taxon>
        <taxon>Ruminiclostridium</taxon>
    </lineage>
</organism>
<evidence type="ECO:0000313" key="2">
    <source>
        <dbReference type="Proteomes" id="UP000306409"/>
    </source>
</evidence>
<evidence type="ECO:0000313" key="1">
    <source>
        <dbReference type="EMBL" id="QNU68515.1"/>
    </source>
</evidence>
<gene>
    <name evidence="1" type="ORF">EHE19_008995</name>
</gene>
<keyword evidence="2" id="KW-1185">Reference proteome</keyword>
<proteinExistence type="predicted"/>
<sequence length="46" mass="4782">MSGSVIKGVLTPLVTLDTSKIPLLFASIQFSDVSAIPSPFESTSAK</sequence>
<dbReference type="Proteomes" id="UP000306409">
    <property type="component" value="Chromosome"/>
</dbReference>
<accession>A0A7H1VT03</accession>
<dbReference type="EMBL" id="CP061336">
    <property type="protein sequence ID" value="QNU68515.1"/>
    <property type="molecule type" value="Genomic_DNA"/>
</dbReference>
<protein>
    <submittedName>
        <fullName evidence="1">Uncharacterized protein</fullName>
    </submittedName>
</protein>
<reference evidence="1 2" key="1">
    <citation type="submission" date="2020-09" db="EMBL/GenBank/DDBJ databases">
        <title>Characterization and genome sequencing of Ruminiclostridium sp. nov. MA18.</title>
        <authorList>
            <person name="Rettenmaier R."/>
            <person name="Kowollik M.-L."/>
            <person name="Liebl W."/>
            <person name="Zverlov V."/>
        </authorList>
    </citation>
    <scope>NUCLEOTIDE SEQUENCE [LARGE SCALE GENOMIC DNA]</scope>
    <source>
        <strain evidence="1 2">MA18</strain>
    </source>
</reference>
<dbReference type="AlphaFoldDB" id="A0A7H1VT03"/>
<dbReference type="KEGG" id="rher:EHE19_008995"/>
<name>A0A7H1VT03_9FIRM</name>